<keyword evidence="3" id="KW-0732">Signal</keyword>
<evidence type="ECO:0000256" key="2">
    <source>
        <dbReference type="SAM" id="MobiDB-lite"/>
    </source>
</evidence>
<reference evidence="4 5" key="1">
    <citation type="journal article" date="2017" name="BMC Biol.">
        <title>Genomic innovations, transcriptional plasticity and gene loss underlying the evolution and divergence of two highly polyphagous and invasive Helicoverpa pest species.</title>
        <authorList>
            <person name="Pearce S.L."/>
            <person name="Clarke D.F."/>
            <person name="East P.D."/>
            <person name="Elfekih S."/>
            <person name="Gordon K.H."/>
            <person name="Jermiin L.S."/>
            <person name="McGaughran A."/>
            <person name="Oakeshott J.G."/>
            <person name="Papanikolaou A."/>
            <person name="Perera O.P."/>
            <person name="Rane R.V."/>
            <person name="Richards S."/>
            <person name="Tay W.T."/>
            <person name="Walsh T.K."/>
            <person name="Anderson A."/>
            <person name="Anderson C.J."/>
            <person name="Asgari S."/>
            <person name="Board P.G."/>
            <person name="Bretschneider A."/>
            <person name="Campbell P.M."/>
            <person name="Chertemps T."/>
            <person name="Christeller J.T."/>
            <person name="Coppin C.W."/>
            <person name="Downes S.J."/>
            <person name="Duan G."/>
            <person name="Farnsworth C.A."/>
            <person name="Good R.T."/>
            <person name="Han L.B."/>
            <person name="Han Y.C."/>
            <person name="Hatje K."/>
            <person name="Horne I."/>
            <person name="Huang Y.P."/>
            <person name="Hughes D.S."/>
            <person name="Jacquin-Joly E."/>
            <person name="James W."/>
            <person name="Jhangiani S."/>
            <person name="Kollmar M."/>
            <person name="Kuwar S.S."/>
            <person name="Li S."/>
            <person name="Liu N.Y."/>
            <person name="Maibeche M.T."/>
            <person name="Miller J.R."/>
            <person name="Montagne N."/>
            <person name="Perry T."/>
            <person name="Qu J."/>
            <person name="Song S.V."/>
            <person name="Sutton G.G."/>
            <person name="Vogel H."/>
            <person name="Walenz B.P."/>
            <person name="Xu W."/>
            <person name="Zhang H.J."/>
            <person name="Zou Z."/>
            <person name="Batterham P."/>
            <person name="Edwards O.R."/>
            <person name="Feyereisen R."/>
            <person name="Gibbs R.A."/>
            <person name="Heckel D.G."/>
            <person name="McGrath A."/>
            <person name="Robin C."/>
            <person name="Scherer S.E."/>
            <person name="Worley K.C."/>
            <person name="Wu Y.D."/>
        </authorList>
    </citation>
    <scope>NUCLEOTIDE SEQUENCE [LARGE SCALE GENOMIC DNA]</scope>
    <source>
        <strain evidence="4">Harm_GR_Male_#8</strain>
        <tissue evidence="4">Whole organism</tissue>
    </source>
</reference>
<evidence type="ECO:0000256" key="3">
    <source>
        <dbReference type="SAM" id="SignalP"/>
    </source>
</evidence>
<keyword evidence="5" id="KW-1185">Reference proteome</keyword>
<protein>
    <submittedName>
        <fullName evidence="4">Uncharacterized protein</fullName>
    </submittedName>
</protein>
<feature type="region of interest" description="Disordered" evidence="2">
    <location>
        <begin position="44"/>
        <end position="79"/>
    </location>
</feature>
<organism evidence="4 5">
    <name type="scientific">Helicoverpa armigera</name>
    <name type="common">Cotton bollworm</name>
    <name type="synonym">Heliothis armigera</name>
    <dbReference type="NCBI Taxonomy" id="29058"/>
    <lineage>
        <taxon>Eukaryota</taxon>
        <taxon>Metazoa</taxon>
        <taxon>Ecdysozoa</taxon>
        <taxon>Arthropoda</taxon>
        <taxon>Hexapoda</taxon>
        <taxon>Insecta</taxon>
        <taxon>Pterygota</taxon>
        <taxon>Neoptera</taxon>
        <taxon>Endopterygota</taxon>
        <taxon>Lepidoptera</taxon>
        <taxon>Glossata</taxon>
        <taxon>Ditrysia</taxon>
        <taxon>Noctuoidea</taxon>
        <taxon>Noctuidae</taxon>
        <taxon>Heliothinae</taxon>
        <taxon>Helicoverpa</taxon>
    </lineage>
</organism>
<evidence type="ECO:0000256" key="1">
    <source>
        <dbReference type="SAM" id="Coils"/>
    </source>
</evidence>
<feature type="compositionally biased region" description="Low complexity" evidence="2">
    <location>
        <begin position="51"/>
        <end position="61"/>
    </location>
</feature>
<feature type="chain" id="PRO_5015995721" evidence="3">
    <location>
        <begin position="19"/>
        <end position="215"/>
    </location>
</feature>
<gene>
    <name evidence="4" type="primary">HaOG205117</name>
    <name evidence="4" type="ORF">B5X24_HaOG205117</name>
</gene>
<dbReference type="AlphaFoldDB" id="A0A2W1BU30"/>
<name>A0A2W1BU30_HELAM</name>
<keyword evidence="1" id="KW-0175">Coiled coil</keyword>
<dbReference type="EMBL" id="KZ149968">
    <property type="protein sequence ID" value="PZC76146.1"/>
    <property type="molecule type" value="Genomic_DNA"/>
</dbReference>
<feature type="coiled-coil region" evidence="1">
    <location>
        <begin position="97"/>
        <end position="124"/>
    </location>
</feature>
<accession>A0A2W1BU30</accession>
<proteinExistence type="predicted"/>
<feature type="signal peptide" evidence="3">
    <location>
        <begin position="1"/>
        <end position="18"/>
    </location>
</feature>
<evidence type="ECO:0000313" key="5">
    <source>
        <dbReference type="Proteomes" id="UP000249218"/>
    </source>
</evidence>
<evidence type="ECO:0000313" key="4">
    <source>
        <dbReference type="EMBL" id="PZC76146.1"/>
    </source>
</evidence>
<dbReference type="Proteomes" id="UP000249218">
    <property type="component" value="Unassembled WGS sequence"/>
</dbReference>
<sequence>MTLVLLFCILFTASKATANITVKENATDILPSLEAAQKPFEDKNNTILSKTSTTNNYTNETSDYEESDNSGVIDNKPHPEQKNILRWLPKKKRDPKFSKARDDEKRARERLERAKQRAKDLHAERIAYVTSVMKDNYWTTLYLYGELRRILTTGEIVDDIRALIQTIESSRHNKELKEKVLKCYRDGKKTLGRNVWGGTNNLVIHSLKDPMNGGV</sequence>